<organism evidence="2 3">
    <name type="scientific">Candidatus Bealeia paramacronuclearis</name>
    <dbReference type="NCBI Taxonomy" id="1921001"/>
    <lineage>
        <taxon>Bacteria</taxon>
        <taxon>Pseudomonadati</taxon>
        <taxon>Pseudomonadota</taxon>
        <taxon>Alphaproteobacteria</taxon>
        <taxon>Holosporales</taxon>
        <taxon>Holosporaceae</taxon>
        <taxon>Candidatus Bealeia</taxon>
    </lineage>
</organism>
<keyword evidence="3" id="KW-1185">Reference proteome</keyword>
<name>A0ABZ2C8P4_9PROT</name>
<reference evidence="2 3" key="1">
    <citation type="journal article" date="2024" name="Environ. Microbiol.">
        <title>Novel evolutionary insights on the interactions of the Holosporales (Alphaproteobacteria) with eukaryotic hosts from comparative genomics.</title>
        <authorList>
            <person name="Giovannini M."/>
            <person name="Petroni G."/>
            <person name="Castelli M."/>
        </authorList>
    </citation>
    <scope>NUCLEOTIDE SEQUENCE [LARGE SCALE GENOMIC DNA]</scope>
    <source>
        <strain evidence="2 3">US_Bl 15I1</strain>
    </source>
</reference>
<gene>
    <name evidence="2" type="ORF">Bealeia1_01791</name>
</gene>
<accession>A0ABZ2C8P4</accession>
<evidence type="ECO:0000313" key="3">
    <source>
        <dbReference type="Proteomes" id="UP001330434"/>
    </source>
</evidence>
<evidence type="ECO:0000256" key="1">
    <source>
        <dbReference type="SAM" id="MobiDB-lite"/>
    </source>
</evidence>
<dbReference type="EMBL" id="CP133270">
    <property type="protein sequence ID" value="WVX67577.1"/>
    <property type="molecule type" value="Genomic_DNA"/>
</dbReference>
<dbReference type="Proteomes" id="UP001330434">
    <property type="component" value="Chromosome"/>
</dbReference>
<evidence type="ECO:0000313" key="2">
    <source>
        <dbReference type="EMBL" id="WVX67577.1"/>
    </source>
</evidence>
<feature type="region of interest" description="Disordered" evidence="1">
    <location>
        <begin position="35"/>
        <end position="72"/>
    </location>
</feature>
<sequence>MLVRSLVFFVTLSFFCKSDLFSVKEKNLTSLSPTKRKVDCAPDTCNSPKKNKINGPDKENENPNSNLTPSPEKKLIRENTVLLDTSLFGVQSYTTIEKSSEEKEKHLWDDIRQDIVKLSRGKKLDTRTLSDCVREIYTKHDFSDFFTEIKFQEKTVFQSDELFSHDALVLNKEGKWETNRDRMERGECPIGYAGVPKKVDELELKKALKTQKRYRIELQHVTQKDTGTDEDPICEMTHAAHMGKNARIIVRAKTLTGEIIVLHSSLEKEEAEKLLDPQDKKQVIYTNILHFRTGPSLINREDFKTFREGYWKFRIAELLKGKLEEGKLEEDVQSPIKTKVTLIKPEHIKKLVEKTN</sequence>
<proteinExistence type="predicted"/>
<protein>
    <submittedName>
        <fullName evidence="2">HNH/ENDO VII family nuclease</fullName>
    </submittedName>
</protein>